<dbReference type="EMBL" id="CM046131">
    <property type="protein sequence ID" value="KAI8430531.1"/>
    <property type="molecule type" value="Genomic_DNA"/>
</dbReference>
<gene>
    <name evidence="1" type="ORF">MSG28_000768</name>
</gene>
<name>A0ACC0K2R5_CHOFU</name>
<organism evidence="1 2">
    <name type="scientific">Choristoneura fumiferana</name>
    <name type="common">Spruce budworm moth</name>
    <name type="synonym">Archips fumiferana</name>
    <dbReference type="NCBI Taxonomy" id="7141"/>
    <lineage>
        <taxon>Eukaryota</taxon>
        <taxon>Metazoa</taxon>
        <taxon>Ecdysozoa</taxon>
        <taxon>Arthropoda</taxon>
        <taxon>Hexapoda</taxon>
        <taxon>Insecta</taxon>
        <taxon>Pterygota</taxon>
        <taxon>Neoptera</taxon>
        <taxon>Endopterygota</taxon>
        <taxon>Lepidoptera</taxon>
        <taxon>Glossata</taxon>
        <taxon>Ditrysia</taxon>
        <taxon>Tortricoidea</taxon>
        <taxon>Tortricidae</taxon>
        <taxon>Tortricinae</taxon>
        <taxon>Choristoneura</taxon>
    </lineage>
</organism>
<accession>A0ACC0K2R5</accession>
<proteinExistence type="predicted"/>
<reference evidence="1 2" key="1">
    <citation type="journal article" date="2022" name="Genome Biol. Evol.">
        <title>The Spruce Budworm Genome: Reconstructing the Evolutionary History of Antifreeze Proteins.</title>
        <authorList>
            <person name="Beliveau C."/>
            <person name="Gagne P."/>
            <person name="Picq S."/>
            <person name="Vernygora O."/>
            <person name="Keeling C.I."/>
            <person name="Pinkney K."/>
            <person name="Doucet D."/>
            <person name="Wen F."/>
            <person name="Johnston J.S."/>
            <person name="Maaroufi H."/>
            <person name="Boyle B."/>
            <person name="Laroche J."/>
            <person name="Dewar K."/>
            <person name="Juretic N."/>
            <person name="Blackburn G."/>
            <person name="Nisole A."/>
            <person name="Brunet B."/>
            <person name="Brandao M."/>
            <person name="Lumley L."/>
            <person name="Duan J."/>
            <person name="Quan G."/>
            <person name="Lucarotti C.J."/>
            <person name="Roe A.D."/>
            <person name="Sperling F.A.H."/>
            <person name="Levesque R.C."/>
            <person name="Cusson M."/>
        </authorList>
    </citation>
    <scope>NUCLEOTIDE SEQUENCE [LARGE SCALE GENOMIC DNA]</scope>
    <source>
        <strain evidence="1">Glfc:IPQL:Cfum</strain>
    </source>
</reference>
<comment type="caution">
    <text evidence="1">The sequence shown here is derived from an EMBL/GenBank/DDBJ whole genome shotgun (WGS) entry which is preliminary data.</text>
</comment>
<sequence length="1402" mass="149980">MSILLQGLSLSSGACRVRLEDAEALGGAATPGGGVYLHARVATVGARRQLLLAGRLVLANALRRSLLYKVRARCADAKAWRSVCSGELDPESVGRSVLCGADCEMVLKIKFASQDTGWSGDIPLKECPKENVPWLVKVPSGGETTYVSVWCRVVRARSDGRVLAAVWPLYVLYSHLPLDTDVLVTTETELSAVELPPPAERPPPLVQATPGRGACTHLLAPGTTAARHQLSFQYKLKDIECPVTREAIPLHYGVTDTSVFDKRAPVNNIDEVIEDIRACAFGKTIIAKKNAPQEALQKVRYGAVRAGGGCSLEIRLSPVVLLCNAAPLPLTLRAHDAAPLCKVEPGAAISAPSAVLGKAFFMSVEIGRETFVSSQLQVWGEEPGRYGAPPLGCVALDHAAAFAIQCNHKVALLTLHYEIKEDINVLGVTPTFMLINRLNMDLMVSAIAVPVDSEKEAVLRPKSYKVVKPTKEDSLDGEPLSRFWLSGRWRGGEASELRTYLCLSLPETAATPAPEPAPVPATASAAALASVPAPPPRPHPRVVVVQTAVVVVQQKHEGRWVVTVAPDPCPQFVVHNRTSHVLAIAEPVHHGESQPASTQVLPECAGARWWCAVAAGAVAHYSTPAHCARFPPPPEARPTQPIPFIAIGRATSYEVEPEWSAGVAAAGGEQLVQLAGGVTVKLRAHPHPHSTLLELQDVDQNDISASDIRRRLQGPFFSEQNMFAMAKWLENLTTKLEVSVLQHSDDRSQRGSFRKLPIVASRTLEPATEIALEPAIEPELDAGVDPIPPESGEELAQLLPENNMEETRPSEQIDLPKRSKGNVTTHFLTEWAENNSWSTAERLRCVIGGIAIEMAATPDVKPLFALHIDRAAILLQSDNRGTKTVLSIADIQMDNLQYESGQYDFGVVASTRAAPLARDDWPPLWSAFAARDAFASRQDAARLLLCLRHDRWRVVTETFSEAELTEVELSVGPLALYVEDGYVAALAQLARSLAPAAPARRAASALAEARALVRPLRLRLLHLHPLDLTLTLHTAVRMYIALDQSPLRLSAFQLEDMMTSTERLTHALTVHYLSAAILGAGWVVGGLELLGAPGALAARVGGATGGVRGVAAAAAAALLRSLSAWAGSLARNLDLLAGDEEHARRAAAARRRPPDSFMAGLAAGITNFAINILGAVGGLAHHPLVGVAVGETESGAAALRRGLVGALAKPLSATADLLALAGTGLLRQTGWDPVPQPRAVSGAPEGAGGWRRDCVRWAFRLAELAALAGYDVLLDGAPLRLLLTHKFLVVADPESERIVEMIDLRFCTLGPFQGAIVELIVAQRRQKEKVAEARLVDEDDEYQISAAAMARVARYTGAGGAAPAASEARVLALLPPPRRAPALHAALAAAIHHNADSHLHLL</sequence>
<evidence type="ECO:0000313" key="1">
    <source>
        <dbReference type="EMBL" id="KAI8430531.1"/>
    </source>
</evidence>
<protein>
    <submittedName>
        <fullName evidence="1">Uncharacterized protein</fullName>
    </submittedName>
</protein>
<evidence type="ECO:0000313" key="2">
    <source>
        <dbReference type="Proteomes" id="UP001064048"/>
    </source>
</evidence>
<keyword evidence="2" id="KW-1185">Reference proteome</keyword>
<dbReference type="Proteomes" id="UP001064048">
    <property type="component" value="Chromosome Z"/>
</dbReference>